<comment type="caution">
    <text evidence="1">The sequence shown here is derived from an EMBL/GenBank/DDBJ whole genome shotgun (WGS) entry which is preliminary data.</text>
</comment>
<evidence type="ECO:0000313" key="1">
    <source>
        <dbReference type="EMBL" id="KAI8422652.1"/>
    </source>
</evidence>
<dbReference type="Proteomes" id="UP001064048">
    <property type="component" value="Chromosome 10"/>
</dbReference>
<keyword evidence="2" id="KW-1185">Reference proteome</keyword>
<gene>
    <name evidence="1" type="ORF">MSG28_006424</name>
</gene>
<organism evidence="1 2">
    <name type="scientific">Choristoneura fumiferana</name>
    <name type="common">Spruce budworm moth</name>
    <name type="synonym">Archips fumiferana</name>
    <dbReference type="NCBI Taxonomy" id="7141"/>
    <lineage>
        <taxon>Eukaryota</taxon>
        <taxon>Metazoa</taxon>
        <taxon>Ecdysozoa</taxon>
        <taxon>Arthropoda</taxon>
        <taxon>Hexapoda</taxon>
        <taxon>Insecta</taxon>
        <taxon>Pterygota</taxon>
        <taxon>Neoptera</taxon>
        <taxon>Endopterygota</taxon>
        <taxon>Lepidoptera</taxon>
        <taxon>Glossata</taxon>
        <taxon>Ditrysia</taxon>
        <taxon>Tortricoidea</taxon>
        <taxon>Tortricidae</taxon>
        <taxon>Tortricinae</taxon>
        <taxon>Choristoneura</taxon>
    </lineage>
</organism>
<accession>A0ACC0JEV7</accession>
<dbReference type="EMBL" id="CM046110">
    <property type="protein sequence ID" value="KAI8422652.1"/>
    <property type="molecule type" value="Genomic_DNA"/>
</dbReference>
<proteinExistence type="predicted"/>
<reference evidence="1 2" key="1">
    <citation type="journal article" date="2022" name="Genome Biol. Evol.">
        <title>The Spruce Budworm Genome: Reconstructing the Evolutionary History of Antifreeze Proteins.</title>
        <authorList>
            <person name="Beliveau C."/>
            <person name="Gagne P."/>
            <person name="Picq S."/>
            <person name="Vernygora O."/>
            <person name="Keeling C.I."/>
            <person name="Pinkney K."/>
            <person name="Doucet D."/>
            <person name="Wen F."/>
            <person name="Johnston J.S."/>
            <person name="Maaroufi H."/>
            <person name="Boyle B."/>
            <person name="Laroche J."/>
            <person name="Dewar K."/>
            <person name="Juretic N."/>
            <person name="Blackburn G."/>
            <person name="Nisole A."/>
            <person name="Brunet B."/>
            <person name="Brandao M."/>
            <person name="Lumley L."/>
            <person name="Duan J."/>
            <person name="Quan G."/>
            <person name="Lucarotti C.J."/>
            <person name="Roe A.D."/>
            <person name="Sperling F.A.H."/>
            <person name="Levesque R.C."/>
            <person name="Cusson M."/>
        </authorList>
    </citation>
    <scope>NUCLEOTIDE SEQUENCE [LARGE SCALE GENOMIC DNA]</scope>
    <source>
        <strain evidence="1">Glfc:IPQL:Cfum</strain>
    </source>
</reference>
<protein>
    <submittedName>
        <fullName evidence="1">Uncharacterized protein</fullName>
    </submittedName>
</protein>
<name>A0ACC0JEV7_CHOFU</name>
<sequence>MAKGKKKGGSKGKDEETTEVPSVSSLSISEAGPSTSQAEPEDEGLGLGMTSAAARRKAKKAAKAAPIGTSIESTSQPEKSSEPPAEPTPVAAPKPEPKTEEKAEEDDGLGLGLGGGGKRRPRKKKSQAAQEAAASQEAAAAPAVSAPPAAKPVAIAPAVQGAASGPAQPRATSTPIPWGGAGRGRGRGEPAPPANYPGQQQGPGYPQQAGPPGIAYPQQPGPPMGYPQQPGPPMGYPQQPGPPMGYPQQPGPPMGYPQQPGPPLGYPQQPGPPMGYPQQPAPPRGYPQQVVQQAAQPTPHPAPQPAAPPAGQREGSASSSGSSATSRTVCRYKIPRRIDGNTVPCTAVRVVTNYLEMKITPLKIHRYDVSFKPDRPKKCIPQVFLLVKKKFFPKELIAFDQMKNCYAKNALPNVPMTDRFTTEVELLDDNGKKMNFEVSFKFTGIVDLNTIVQYMKTGGTSLSPPTEAIQCVDVILRQGTLESYIKAGRQFFKRPYSPIDLGFGLEMWTGLFQSAIFTTRPFINVDVAHKGFPKQQNLLQAFISDFSMNPHKPIEQQPKNEYLTSFLKGLKVVAYIGGDTSRTGQKREFIVNGLSEPADRHTFRMDLPNGGHKMITVAEYFQKVKNVRLQYPRLNCVWVGPKDKNIYYPMELLEVAYGHARNKQLNDKQLSTMVKQAATPPDERKRKIEEVIKDMNYTGNKDFKQFGLEISDKFFAVQAKVLPAPQLETGDPRVTTPRNGAWNAQKLLKAETLQRWGFIVIEPSSRFPPDYGGIIAMIKSCGIQMGMTVTEPVVKHFNLQIKDLKNMLFKCLDEQVKFLFIVVSTRGKDYYHKVKQMAERDVGILTQCIKEFTAEKRMNPQTVRNILLKVNSKLMGINQALDNRSMPACLKQGRVMVVGADVTHPSPEQSATPSIAAVTASIDPRCFIYNIALSIQTPKKEMIVEFEDMMVEHLTLYRQRNGALPTKIFVFRDGVSEGQFAQVMNSELLAVHQAYQRLAGTAAKPEVLFLLVQKRHHTRLFFENNPRNVEPGTVVDRDIVHATELDFYLVSHQAIKGTARPTRYHAVCNDGGLKHDEVEQLTYYLCHLYSRCMRSVSYPTPTYYAHLACLRARSLTYEEKFDNAGLEKAPKRLRVLDKCCSIAVCSSCNSKT</sequence>
<evidence type="ECO:0000313" key="2">
    <source>
        <dbReference type="Proteomes" id="UP001064048"/>
    </source>
</evidence>